<evidence type="ECO:0000313" key="9">
    <source>
        <dbReference type="Proteomes" id="UP001278738"/>
    </source>
</evidence>
<dbReference type="InterPro" id="IPR012349">
    <property type="entry name" value="Split_barrel_FMN-bd"/>
</dbReference>
<comment type="similarity">
    <text evidence="4">Belongs to the flavoredoxin family.</text>
</comment>
<comment type="cofactor">
    <cofactor evidence="1">
        <name>FMN</name>
        <dbReference type="ChEBI" id="CHEBI:58210"/>
    </cofactor>
</comment>
<dbReference type="AlphaFoldDB" id="A0AAJ2SG10"/>
<dbReference type="RefSeq" id="WP_229974131.1">
    <property type="nucleotide sequence ID" value="NZ_CP087133.1"/>
</dbReference>
<dbReference type="Proteomes" id="UP001278738">
    <property type="component" value="Unassembled WGS sequence"/>
</dbReference>
<dbReference type="GO" id="GO:0010181">
    <property type="term" value="F:FMN binding"/>
    <property type="evidence" value="ECO:0007669"/>
    <property type="project" value="InterPro"/>
</dbReference>
<feature type="domain" description="Flavin reductase like" evidence="5">
    <location>
        <begin position="32"/>
        <end position="167"/>
    </location>
</feature>
<evidence type="ECO:0000313" key="7">
    <source>
        <dbReference type="EMBL" id="MDX6187207.1"/>
    </source>
</evidence>
<dbReference type="GO" id="GO:0016646">
    <property type="term" value="F:oxidoreductase activity, acting on the CH-NH group of donors, NAD or NADP as acceptor"/>
    <property type="evidence" value="ECO:0007669"/>
    <property type="project" value="UniProtKB-ARBA"/>
</dbReference>
<evidence type="ECO:0000256" key="1">
    <source>
        <dbReference type="ARBA" id="ARBA00001917"/>
    </source>
</evidence>
<evidence type="ECO:0000256" key="4">
    <source>
        <dbReference type="ARBA" id="ARBA00038054"/>
    </source>
</evidence>
<proteinExistence type="inferred from homology"/>
<evidence type="ECO:0000313" key="8">
    <source>
        <dbReference type="Proteomes" id="UP001270053"/>
    </source>
</evidence>
<name>A0AAJ2SG10_9FLAO</name>
<dbReference type="InterPro" id="IPR002563">
    <property type="entry name" value="Flavin_Rdtase-like_dom"/>
</dbReference>
<dbReference type="Gene3D" id="2.30.110.10">
    <property type="entry name" value="Electron Transport, Fmn-binding Protein, Chain A"/>
    <property type="match status" value="1"/>
</dbReference>
<dbReference type="SUPFAM" id="SSF50475">
    <property type="entry name" value="FMN-binding split barrel"/>
    <property type="match status" value="1"/>
</dbReference>
<dbReference type="EMBL" id="JAWXVG010000009">
    <property type="protein sequence ID" value="MDX6183655.1"/>
    <property type="molecule type" value="Genomic_DNA"/>
</dbReference>
<reference evidence="7 9" key="1">
    <citation type="submission" date="2023-11" db="EMBL/GenBank/DDBJ databases">
        <title>Unpublished Manusciprt.</title>
        <authorList>
            <person name="Saticioglu I.B."/>
            <person name="Ay H."/>
            <person name="Ajmi N."/>
            <person name="Altun S."/>
            <person name="Duman M."/>
        </authorList>
    </citation>
    <scope>NUCLEOTIDE SEQUENCE</scope>
    <source>
        <strain evidence="6 9">Fl-33</strain>
        <strain evidence="7">Fl-77</strain>
    </source>
</reference>
<dbReference type="Proteomes" id="UP001270053">
    <property type="component" value="Unassembled WGS sequence"/>
</dbReference>
<dbReference type="Pfam" id="PF01613">
    <property type="entry name" value="Flavin_Reduct"/>
    <property type="match status" value="1"/>
</dbReference>
<keyword evidence="2" id="KW-0285">Flavoprotein</keyword>
<protein>
    <submittedName>
        <fullName evidence="7">Flavin reductase</fullName>
    </submittedName>
</protein>
<sequence>MKKTYLNSSDIDHLDKQKRVHLINSLGGFKSVSLIGTKSDANTSNLAVFSSIFHLGANPSLIALIFRPSPPERDTFRNILATGFYTINHINEAIYQQAHQTSARYDSDISEFDAVGLTPEYKNNFQAPFVKESHIQLGIEFREKIDITINNTAMVIGEIVQLYVPEDCLYEDGFIDIERANTITCSGLDSYHTTKRLDRLSYAKPNKEITSILSIE</sequence>
<dbReference type="PANTHER" id="PTHR33798">
    <property type="entry name" value="FLAVOPROTEIN OXYGENASE"/>
    <property type="match status" value="1"/>
</dbReference>
<organism evidence="7 8">
    <name type="scientific">Flavobacterium flavipigmentatum</name>
    <dbReference type="NCBI Taxonomy" id="2893884"/>
    <lineage>
        <taxon>Bacteria</taxon>
        <taxon>Pseudomonadati</taxon>
        <taxon>Bacteroidota</taxon>
        <taxon>Flavobacteriia</taxon>
        <taxon>Flavobacteriales</taxon>
        <taxon>Flavobacteriaceae</taxon>
        <taxon>Flavobacterium</taxon>
    </lineage>
</organism>
<evidence type="ECO:0000256" key="3">
    <source>
        <dbReference type="ARBA" id="ARBA00022643"/>
    </source>
</evidence>
<evidence type="ECO:0000313" key="6">
    <source>
        <dbReference type="EMBL" id="MDX6183655.1"/>
    </source>
</evidence>
<comment type="caution">
    <text evidence="7">The sequence shown here is derived from an EMBL/GenBank/DDBJ whole genome shotgun (WGS) entry which is preliminary data.</text>
</comment>
<keyword evidence="3" id="KW-0288">FMN</keyword>
<gene>
    <name evidence="6" type="ORF">SGQ18_15940</name>
    <name evidence="7" type="ORF">SGQ44_15695</name>
</gene>
<dbReference type="PANTHER" id="PTHR33798:SF5">
    <property type="entry name" value="FLAVIN REDUCTASE LIKE DOMAIN-CONTAINING PROTEIN"/>
    <property type="match status" value="1"/>
</dbReference>
<dbReference type="EMBL" id="JAWXVH010000010">
    <property type="protein sequence ID" value="MDX6187207.1"/>
    <property type="molecule type" value="Genomic_DNA"/>
</dbReference>
<evidence type="ECO:0000256" key="2">
    <source>
        <dbReference type="ARBA" id="ARBA00022630"/>
    </source>
</evidence>
<evidence type="ECO:0000259" key="5">
    <source>
        <dbReference type="Pfam" id="PF01613"/>
    </source>
</evidence>
<keyword evidence="9" id="KW-1185">Reference proteome</keyword>
<accession>A0AAJ2SG10</accession>